<comment type="function">
    <text evidence="5">Cell division factor that enhances FtsZ-ring assembly. Directly interacts with FtsZ and promotes bundling of FtsZ protofilaments, with a reduction in FtsZ GTPase activity.</text>
</comment>
<dbReference type="InterPro" id="IPR036268">
    <property type="entry name" value="ZapD_sf"/>
</dbReference>
<dbReference type="GO" id="GO:0043093">
    <property type="term" value="P:FtsZ-dependent cytokinesis"/>
    <property type="evidence" value="ECO:0007669"/>
    <property type="project" value="UniProtKB-UniRule"/>
</dbReference>
<dbReference type="NCBIfam" id="NF003654">
    <property type="entry name" value="PRK05287.1-2"/>
    <property type="match status" value="1"/>
</dbReference>
<dbReference type="Pfam" id="PF07072">
    <property type="entry name" value="ZapD"/>
    <property type="match status" value="1"/>
</dbReference>
<comment type="subunit">
    <text evidence="5">Interacts with FtsZ.</text>
</comment>
<evidence type="ECO:0000313" key="6">
    <source>
        <dbReference type="EMBL" id="NMH66966.1"/>
    </source>
</evidence>
<accession>A0A972JP97</accession>
<dbReference type="GO" id="GO:0032153">
    <property type="term" value="C:cell division site"/>
    <property type="evidence" value="ECO:0007669"/>
    <property type="project" value="TreeGrafter"/>
</dbReference>
<evidence type="ECO:0000256" key="1">
    <source>
        <dbReference type="ARBA" id="ARBA00022490"/>
    </source>
</evidence>
<dbReference type="HAMAP" id="MF_01092">
    <property type="entry name" value="ZapD"/>
    <property type="match status" value="1"/>
</dbReference>
<evidence type="ECO:0000256" key="4">
    <source>
        <dbReference type="ARBA" id="ARBA00023306"/>
    </source>
</evidence>
<keyword evidence="3 5" id="KW-0717">Septation</keyword>
<keyword evidence="7" id="KW-1185">Reference proteome</keyword>
<comment type="caution">
    <text evidence="6">The sequence shown here is derived from an EMBL/GenBank/DDBJ whole genome shotgun (WGS) entry which is preliminary data.</text>
</comment>
<dbReference type="GO" id="GO:0000917">
    <property type="term" value="P:division septum assembly"/>
    <property type="evidence" value="ECO:0007669"/>
    <property type="project" value="UniProtKB-KW"/>
</dbReference>
<comment type="subcellular location">
    <subcellularLocation>
        <location evidence="5">Cytoplasm</location>
    </subcellularLocation>
    <text evidence="5">Localizes to mid-cell in an FtsZ-dependent manner.</text>
</comment>
<dbReference type="EMBL" id="JAAXYH010000019">
    <property type="protein sequence ID" value="NMH66966.1"/>
    <property type="molecule type" value="Genomic_DNA"/>
</dbReference>
<dbReference type="AlphaFoldDB" id="A0A972JP97"/>
<dbReference type="InterPro" id="IPR009777">
    <property type="entry name" value="ZapD"/>
</dbReference>
<dbReference type="GO" id="GO:0005737">
    <property type="term" value="C:cytoplasm"/>
    <property type="evidence" value="ECO:0007669"/>
    <property type="project" value="UniProtKB-SubCell"/>
</dbReference>
<evidence type="ECO:0000256" key="5">
    <source>
        <dbReference type="HAMAP-Rule" id="MF_01092"/>
    </source>
</evidence>
<dbReference type="SUPFAM" id="SSF160950">
    <property type="entry name" value="YacF-like"/>
    <property type="match status" value="1"/>
</dbReference>
<keyword evidence="2 5" id="KW-0132">Cell division</keyword>
<evidence type="ECO:0000256" key="2">
    <source>
        <dbReference type="ARBA" id="ARBA00022618"/>
    </source>
</evidence>
<organism evidence="6 7">
    <name type="scientific">Shewanella salipaludis</name>
    <dbReference type="NCBI Taxonomy" id="2723052"/>
    <lineage>
        <taxon>Bacteria</taxon>
        <taxon>Pseudomonadati</taxon>
        <taxon>Pseudomonadota</taxon>
        <taxon>Gammaproteobacteria</taxon>
        <taxon>Alteromonadales</taxon>
        <taxon>Shewanellaceae</taxon>
        <taxon>Shewanella</taxon>
    </lineage>
</organism>
<comment type="similarity">
    <text evidence="5">Belongs to the ZapD family.</text>
</comment>
<dbReference type="Gene3D" id="1.10.3900.10">
    <property type="entry name" value="YacF-like"/>
    <property type="match status" value="1"/>
</dbReference>
<gene>
    <name evidence="5 6" type="primary">zapD</name>
    <name evidence="6" type="ORF">HC757_17550</name>
</gene>
<dbReference type="RefSeq" id="WP_169565690.1">
    <property type="nucleotide sequence ID" value="NZ_JAAXYH010000019.1"/>
</dbReference>
<reference evidence="6" key="1">
    <citation type="submission" date="2020-04" db="EMBL/GenBank/DDBJ databases">
        <title>Description of Shewanella salipaludis sp. nov., isolated from a salt marsh.</title>
        <authorList>
            <person name="Park S."/>
            <person name="Yoon J.-H."/>
        </authorList>
    </citation>
    <scope>NUCLEOTIDE SEQUENCE</scope>
    <source>
        <strain evidence="6">SHSM-M6</strain>
    </source>
</reference>
<dbReference type="PANTHER" id="PTHR39455:SF1">
    <property type="entry name" value="CELL DIVISION PROTEIN ZAPD"/>
    <property type="match status" value="1"/>
</dbReference>
<protein>
    <recommendedName>
        <fullName evidence="5">Cell division protein ZapD</fullName>
    </recommendedName>
    <alternativeName>
        <fullName evidence="5">Z ring-associated protein D</fullName>
    </alternativeName>
</protein>
<dbReference type="PANTHER" id="PTHR39455">
    <property type="entry name" value="CELL DIVISION PROTEIN ZAPD"/>
    <property type="match status" value="1"/>
</dbReference>
<dbReference type="InterPro" id="IPR027462">
    <property type="entry name" value="ZapD_C"/>
</dbReference>
<proteinExistence type="inferred from homology"/>
<dbReference type="Gene3D" id="2.60.440.10">
    <property type="entry name" value="YacF-like domains"/>
    <property type="match status" value="1"/>
</dbReference>
<sequence>MTELIYEQPLNEKIRSYLRLEFLNKQLHNNFSQDHQQRCFYPLFSLCELTERCDYRTDVLKDIDRHLHQLPLWQQQPGENLMPIAQLQQELQQAKDTLQKSERFGAQLKQDRFLSVLRQRFSMPGASCSFDLPQLHFWLAKPWEERRQDYLNWCSHFDALLRPIGILLELTRATAQYTQASACAGFYQAESQRPLSLVRVKVDASYGCYPTISGHKNRYAIHFVQFAQQRHSDQNIDFQLAACT</sequence>
<keyword evidence="1 5" id="KW-0963">Cytoplasm</keyword>
<evidence type="ECO:0000313" key="7">
    <source>
        <dbReference type="Proteomes" id="UP000737113"/>
    </source>
</evidence>
<name>A0A972JP97_9GAMM</name>
<dbReference type="Proteomes" id="UP000737113">
    <property type="component" value="Unassembled WGS sequence"/>
</dbReference>
<keyword evidence="4 5" id="KW-0131">Cell cycle</keyword>
<evidence type="ECO:0000256" key="3">
    <source>
        <dbReference type="ARBA" id="ARBA00023210"/>
    </source>
</evidence>